<keyword evidence="1" id="KW-0805">Transcription regulation</keyword>
<dbReference type="SMART" id="SM00895">
    <property type="entry name" value="FCD"/>
    <property type="match status" value="1"/>
</dbReference>
<keyword evidence="2" id="KW-0238">DNA-binding</keyword>
<sequence length="258" mass="26992">MTSGSLGRLRVPKASDVLAEALADRITGGFLPEGTALPSERALVTQSGLSRTSVREALRILEVHGLVEIRTGRAGGAYVRRPDGHLVARSVRMVLRGPHVAVGALLQTRAAVEPACAGLAAARRTGAGLASMDASNHAMAIAGEVSGFLRANVDWHVAVARASGNELLAGLMEALAELIYDSTGHVGRVDAQVRADTCRAHLAITEAVRAGDADLARRRMDRHVRAYVEAVGEDLDASLDWTGTELSASRAGGLVTPQ</sequence>
<keyword evidence="6" id="KW-1185">Reference proteome</keyword>
<dbReference type="SUPFAM" id="SSF46785">
    <property type="entry name" value="Winged helix' DNA-binding domain"/>
    <property type="match status" value="1"/>
</dbReference>
<dbReference type="PRINTS" id="PR00035">
    <property type="entry name" value="HTHGNTR"/>
</dbReference>
<evidence type="ECO:0000313" key="6">
    <source>
        <dbReference type="Proteomes" id="UP000780875"/>
    </source>
</evidence>
<proteinExistence type="predicted"/>
<evidence type="ECO:0000259" key="4">
    <source>
        <dbReference type="PROSITE" id="PS50949"/>
    </source>
</evidence>
<comment type="caution">
    <text evidence="5">The sequence shown here is derived from an EMBL/GenBank/DDBJ whole genome shotgun (WGS) entry which is preliminary data.</text>
</comment>
<keyword evidence="3" id="KW-0804">Transcription</keyword>
<dbReference type="Gene3D" id="1.20.120.530">
    <property type="entry name" value="GntR ligand-binding domain-like"/>
    <property type="match status" value="1"/>
</dbReference>
<reference evidence="5 6" key="1">
    <citation type="submission" date="2021-09" db="EMBL/GenBank/DDBJ databases">
        <title>Whole genome sequence of Nocardioides sp. GBK3QG-3.</title>
        <authorList>
            <person name="Tuo L."/>
        </authorList>
    </citation>
    <scope>NUCLEOTIDE SEQUENCE [LARGE SCALE GENOMIC DNA]</scope>
    <source>
        <strain evidence="5 6">GBK3QG-3</strain>
    </source>
</reference>
<accession>A0ABS7UBQ6</accession>
<organism evidence="5 6">
    <name type="scientific">Nocardioides mangrovi</name>
    <dbReference type="NCBI Taxonomy" id="2874580"/>
    <lineage>
        <taxon>Bacteria</taxon>
        <taxon>Bacillati</taxon>
        <taxon>Actinomycetota</taxon>
        <taxon>Actinomycetes</taxon>
        <taxon>Propionibacteriales</taxon>
        <taxon>Nocardioidaceae</taxon>
        <taxon>Nocardioides</taxon>
    </lineage>
</organism>
<dbReference type="Pfam" id="PF00392">
    <property type="entry name" value="GntR"/>
    <property type="match status" value="1"/>
</dbReference>
<protein>
    <submittedName>
        <fullName evidence="5">FCD domain-containing protein</fullName>
    </submittedName>
</protein>
<dbReference type="Proteomes" id="UP000780875">
    <property type="component" value="Unassembled WGS sequence"/>
</dbReference>
<dbReference type="InterPro" id="IPR008920">
    <property type="entry name" value="TF_FadR/GntR_C"/>
</dbReference>
<dbReference type="SUPFAM" id="SSF48008">
    <property type="entry name" value="GntR ligand-binding domain-like"/>
    <property type="match status" value="1"/>
</dbReference>
<dbReference type="InterPro" id="IPR036388">
    <property type="entry name" value="WH-like_DNA-bd_sf"/>
</dbReference>
<evidence type="ECO:0000256" key="2">
    <source>
        <dbReference type="ARBA" id="ARBA00023125"/>
    </source>
</evidence>
<evidence type="ECO:0000256" key="3">
    <source>
        <dbReference type="ARBA" id="ARBA00023163"/>
    </source>
</evidence>
<evidence type="ECO:0000256" key="1">
    <source>
        <dbReference type="ARBA" id="ARBA00023015"/>
    </source>
</evidence>
<dbReference type="PANTHER" id="PTHR43537:SF5">
    <property type="entry name" value="UXU OPERON TRANSCRIPTIONAL REGULATOR"/>
    <property type="match status" value="1"/>
</dbReference>
<dbReference type="InterPro" id="IPR036390">
    <property type="entry name" value="WH_DNA-bd_sf"/>
</dbReference>
<dbReference type="PROSITE" id="PS50949">
    <property type="entry name" value="HTH_GNTR"/>
    <property type="match status" value="1"/>
</dbReference>
<dbReference type="SMART" id="SM00345">
    <property type="entry name" value="HTH_GNTR"/>
    <property type="match status" value="1"/>
</dbReference>
<dbReference type="InterPro" id="IPR011711">
    <property type="entry name" value="GntR_C"/>
</dbReference>
<dbReference type="RefSeq" id="WP_224122801.1">
    <property type="nucleotide sequence ID" value="NZ_JAIQZJ010000004.1"/>
</dbReference>
<dbReference type="EMBL" id="JAIQZJ010000004">
    <property type="protein sequence ID" value="MBZ5738429.1"/>
    <property type="molecule type" value="Genomic_DNA"/>
</dbReference>
<dbReference type="Gene3D" id="1.10.10.10">
    <property type="entry name" value="Winged helix-like DNA-binding domain superfamily/Winged helix DNA-binding domain"/>
    <property type="match status" value="1"/>
</dbReference>
<evidence type="ECO:0000313" key="5">
    <source>
        <dbReference type="EMBL" id="MBZ5738429.1"/>
    </source>
</evidence>
<dbReference type="CDD" id="cd07377">
    <property type="entry name" value="WHTH_GntR"/>
    <property type="match status" value="1"/>
</dbReference>
<dbReference type="Pfam" id="PF07729">
    <property type="entry name" value="FCD"/>
    <property type="match status" value="1"/>
</dbReference>
<dbReference type="InterPro" id="IPR000524">
    <property type="entry name" value="Tscrpt_reg_HTH_GntR"/>
</dbReference>
<feature type="domain" description="HTH gntR-type" evidence="4">
    <location>
        <begin position="12"/>
        <end position="82"/>
    </location>
</feature>
<gene>
    <name evidence="5" type="ORF">K8U61_09665</name>
</gene>
<name>A0ABS7UBQ6_9ACTN</name>
<dbReference type="PANTHER" id="PTHR43537">
    <property type="entry name" value="TRANSCRIPTIONAL REGULATOR, GNTR FAMILY"/>
    <property type="match status" value="1"/>
</dbReference>